<dbReference type="EMBL" id="BDGJ01000072">
    <property type="protein sequence ID" value="GAW92361.1"/>
    <property type="molecule type" value="Genomic_DNA"/>
</dbReference>
<feature type="region of interest" description="Disordered" evidence="1">
    <location>
        <begin position="902"/>
        <end position="925"/>
    </location>
</feature>
<dbReference type="Pfam" id="PF00092">
    <property type="entry name" value="VWA"/>
    <property type="match status" value="1"/>
</dbReference>
<feature type="domain" description="VWFA" evidence="3">
    <location>
        <begin position="408"/>
        <end position="579"/>
    </location>
</feature>
<dbReference type="PANTHER" id="PTHR37947:SF2">
    <property type="entry name" value="VON WILLEBRAND FACTOR TYPE A"/>
    <property type="match status" value="1"/>
</dbReference>
<feature type="transmembrane region" description="Helical" evidence="2">
    <location>
        <begin position="6"/>
        <end position="25"/>
    </location>
</feature>
<accession>A0A1Z5HSS0</accession>
<keyword evidence="2" id="KW-0472">Membrane</keyword>
<gene>
    <name evidence="4" type="ORF">KKC1_15160</name>
</gene>
<dbReference type="Proteomes" id="UP000197032">
    <property type="component" value="Unassembled WGS sequence"/>
</dbReference>
<evidence type="ECO:0000256" key="2">
    <source>
        <dbReference type="SAM" id="Phobius"/>
    </source>
</evidence>
<proteinExistence type="predicted"/>
<keyword evidence="5" id="KW-1185">Reference proteome</keyword>
<dbReference type="Gene3D" id="3.40.50.880">
    <property type="match status" value="1"/>
</dbReference>
<dbReference type="PANTHER" id="PTHR37947">
    <property type="entry name" value="BLL2462 PROTEIN"/>
    <property type="match status" value="1"/>
</dbReference>
<name>A0A1Z5HSS0_9FIRM</name>
<dbReference type="AlphaFoldDB" id="A0A1Z5HSS0"/>
<reference evidence="5" key="1">
    <citation type="journal article" date="2017" name="Appl. Environ. Microbiol.">
        <title>Genomic analysis of Calderihabitans maritimus KKC1, a thermophilic hydrogenogenic carboxydotrophic bacterium isolated from marine sediment.</title>
        <authorList>
            <person name="Omae K."/>
            <person name="Yoneda Y."/>
            <person name="Fukuyama Y."/>
            <person name="Yoshida T."/>
            <person name="Sako Y."/>
        </authorList>
    </citation>
    <scope>NUCLEOTIDE SEQUENCE [LARGE SCALE GENOMIC DNA]</scope>
    <source>
        <strain evidence="5">KKC1</strain>
    </source>
</reference>
<dbReference type="InterPro" id="IPR029062">
    <property type="entry name" value="Class_I_gatase-like"/>
</dbReference>
<protein>
    <submittedName>
        <fullName evidence="4">Chloride channel</fullName>
    </submittedName>
</protein>
<dbReference type="Pfam" id="PF13519">
    <property type="entry name" value="VWA_2"/>
    <property type="match status" value="1"/>
</dbReference>
<comment type="caution">
    <text evidence="4">The sequence shown here is derived from an EMBL/GenBank/DDBJ whole genome shotgun (WGS) entry which is preliminary data.</text>
</comment>
<keyword evidence="2" id="KW-1133">Transmembrane helix</keyword>
<feature type="transmembrane region" description="Helical" evidence="2">
    <location>
        <begin position="822"/>
        <end position="844"/>
    </location>
</feature>
<dbReference type="InterPro" id="IPR036465">
    <property type="entry name" value="vWFA_dom_sf"/>
</dbReference>
<evidence type="ECO:0000259" key="3">
    <source>
        <dbReference type="PROSITE" id="PS50234"/>
    </source>
</evidence>
<keyword evidence="2" id="KW-0812">Transmembrane</keyword>
<feature type="transmembrane region" description="Helical" evidence="2">
    <location>
        <begin position="37"/>
        <end position="57"/>
    </location>
</feature>
<dbReference type="CDD" id="cd00198">
    <property type="entry name" value="vWFA"/>
    <property type="match status" value="1"/>
</dbReference>
<dbReference type="Pfam" id="PF07090">
    <property type="entry name" value="GATase1_like"/>
    <property type="match status" value="1"/>
</dbReference>
<evidence type="ECO:0000256" key="1">
    <source>
        <dbReference type="SAM" id="MobiDB-lite"/>
    </source>
</evidence>
<dbReference type="PROSITE" id="PS50234">
    <property type="entry name" value="VWFA"/>
    <property type="match status" value="1"/>
</dbReference>
<dbReference type="SUPFAM" id="SSF52317">
    <property type="entry name" value="Class I glutamine amidotransferase-like"/>
    <property type="match status" value="1"/>
</dbReference>
<evidence type="ECO:0000313" key="4">
    <source>
        <dbReference type="EMBL" id="GAW92361.1"/>
    </source>
</evidence>
<dbReference type="SUPFAM" id="SSF53300">
    <property type="entry name" value="vWA-like"/>
    <property type="match status" value="2"/>
</dbReference>
<evidence type="ECO:0000313" key="5">
    <source>
        <dbReference type="Proteomes" id="UP000197032"/>
    </source>
</evidence>
<dbReference type="SMART" id="SM00327">
    <property type="entry name" value="VWA"/>
    <property type="match status" value="2"/>
</dbReference>
<dbReference type="InterPro" id="IPR010768">
    <property type="entry name" value="GATase1-like"/>
</dbReference>
<dbReference type="Gene3D" id="3.40.50.410">
    <property type="entry name" value="von Willebrand factor, type A domain"/>
    <property type="match status" value="2"/>
</dbReference>
<organism evidence="4 5">
    <name type="scientific">Calderihabitans maritimus</name>
    <dbReference type="NCBI Taxonomy" id="1246530"/>
    <lineage>
        <taxon>Bacteria</taxon>
        <taxon>Bacillati</taxon>
        <taxon>Bacillota</taxon>
        <taxon>Clostridia</taxon>
        <taxon>Neomoorellales</taxon>
        <taxon>Calderihabitantaceae</taxon>
        <taxon>Calderihabitans</taxon>
    </lineage>
</organism>
<dbReference type="InterPro" id="IPR002035">
    <property type="entry name" value="VWF_A"/>
</dbReference>
<sequence>MGISFTHPYVLLLWPVILYLVFNWWKKGHQLHGVRLKAALALRFFMVTCLLLALAGLEFEYVINRQAVVFAVDVSASTEEVKKEAETWIKQAIAVKGNSDWAGVIAFGGEAMVEQPVSPELQFTRLETLPSPHATDIAAGLRLAGALLPGNARKRVVLISDGRQTTGDAVEAAKALKNQGVRVDVVPLKVSREREVLVSRLEAPEYSRQGEVVELKAVIESSFATGAVLRFFAGRNMILEQAVSLQAGENTFSVGVKENTPGFRVFRVVIEPFVDSNYRNNEAAAFTRVQGVPRILLVEGDGGEGKLLGKALAAAGFQVDLVTAERVPRTLAEFKQYATVVLANVPASALGERVMQTMRIAVRDLAMGLVMVGGEDSFGLGGYFKTPVEEALPVYMDLRHKEEVPSLGLVLVIDKSGSMSGGTGGVSKMELAKEAAIQATEILGPQDRIGVVAFDGRAGWVVPLQKLDDLREIQNLIGTIRASGGTDIYPGLNLAYEALKDAKTRLKHIILLTDGRSATSGDYQRLAEEMKKYKITLSTVAVGDDADTFLLSQLAEWGQGRYYFTDDIESIPRILTRETMLAARTYVVEETFTPKIGSNSPLVESLRSGVPALDGYVAVSPKETAEVSLVTHRDDPLLAHWQYGLGRTVAYTSDAAGRWSSRWVGRAGFARFWADLVTWTLPRDDTGLISVDTRLVGNRMEITAEVPFGTEESRVAEATIVGPELEGERVLLEPVGPGRFKGEFPSFDPGVYLIQVVLREGEKVIAAQSTGLAIPYSPEFRMRGTDPDFLHAIAEAGGGAVISEPREAFATNLAPVRGRTDWWPFFLMLAAFLLPFDVAVRRLWFSKEDWWRLRGFLAERLSNGEKVEDRSDETIGRLKRRKSEVARAKETLRMKVSTEEIKKIQGTPETQTQHGGQLPEQREDFTSKLLAAKKRWR</sequence>